<protein>
    <submittedName>
        <fullName evidence="6">S-adenosylmethionine-dependent methyltransferase</fullName>
    </submittedName>
</protein>
<evidence type="ECO:0000313" key="7">
    <source>
        <dbReference type="Proteomes" id="UP000638462"/>
    </source>
</evidence>
<name>A0ABQ1U9B2_9GAMM</name>
<evidence type="ECO:0000256" key="2">
    <source>
        <dbReference type="ARBA" id="ARBA00022603"/>
    </source>
</evidence>
<evidence type="ECO:0000256" key="3">
    <source>
        <dbReference type="ARBA" id="ARBA00022679"/>
    </source>
</evidence>
<dbReference type="Pfam" id="PF10672">
    <property type="entry name" value="Methyltrans_SAM"/>
    <property type="match status" value="1"/>
</dbReference>
<comment type="caution">
    <text evidence="6">The sequence shown here is derived from an EMBL/GenBank/DDBJ whole genome shotgun (WGS) entry which is preliminary data.</text>
</comment>
<keyword evidence="4" id="KW-0949">S-adenosyl-L-methionine</keyword>
<evidence type="ECO:0000256" key="1">
    <source>
        <dbReference type="ARBA" id="ARBA00022552"/>
    </source>
</evidence>
<evidence type="ECO:0000256" key="4">
    <source>
        <dbReference type="ARBA" id="ARBA00022691"/>
    </source>
</evidence>
<reference evidence="7" key="1">
    <citation type="journal article" date="2019" name="Int. J. Syst. Evol. Microbiol.">
        <title>The Global Catalogue of Microorganisms (GCM) 10K type strain sequencing project: providing services to taxonomists for standard genome sequencing and annotation.</title>
        <authorList>
            <consortium name="The Broad Institute Genomics Platform"/>
            <consortium name="The Broad Institute Genome Sequencing Center for Infectious Disease"/>
            <person name="Wu L."/>
            <person name="Ma J."/>
        </authorList>
    </citation>
    <scope>NUCLEOTIDE SEQUENCE [LARGE SCALE GENOMIC DNA]</scope>
    <source>
        <strain evidence="7">CGMCC 1.15394</strain>
    </source>
</reference>
<dbReference type="GO" id="GO:0032259">
    <property type="term" value="P:methylation"/>
    <property type="evidence" value="ECO:0007669"/>
    <property type="project" value="UniProtKB-KW"/>
</dbReference>
<dbReference type="Gene3D" id="3.40.50.150">
    <property type="entry name" value="Vaccinia Virus protein VP39"/>
    <property type="match status" value="1"/>
</dbReference>
<keyword evidence="3" id="KW-0808">Transferase</keyword>
<evidence type="ECO:0000313" key="6">
    <source>
        <dbReference type="EMBL" id="GGF13368.1"/>
    </source>
</evidence>
<dbReference type="Proteomes" id="UP000638462">
    <property type="component" value="Unassembled WGS sequence"/>
</dbReference>
<dbReference type="EMBL" id="BMIT01000030">
    <property type="protein sequence ID" value="GGF13368.1"/>
    <property type="molecule type" value="Genomic_DNA"/>
</dbReference>
<dbReference type="PANTHER" id="PTHR43042">
    <property type="entry name" value="SAM-DEPENDENT METHYLTRANSFERASE"/>
    <property type="match status" value="1"/>
</dbReference>
<gene>
    <name evidence="6" type="ORF">GCM10008027_42670</name>
</gene>
<dbReference type="SUPFAM" id="SSF53335">
    <property type="entry name" value="S-adenosyl-L-methionine-dependent methyltransferases"/>
    <property type="match status" value="1"/>
</dbReference>
<dbReference type="GO" id="GO:0008168">
    <property type="term" value="F:methyltransferase activity"/>
    <property type="evidence" value="ECO:0007669"/>
    <property type="project" value="UniProtKB-KW"/>
</dbReference>
<dbReference type="PANTHER" id="PTHR43042:SF3">
    <property type="entry name" value="RIBOSOMAL RNA LARGE SUBUNIT METHYLTRANSFERASE YWBD-RELATED"/>
    <property type="match status" value="1"/>
</dbReference>
<feature type="domain" description="S-adenosylmethionine-dependent methyltransferase" evidence="5">
    <location>
        <begin position="25"/>
        <end position="306"/>
    </location>
</feature>
<evidence type="ECO:0000259" key="5">
    <source>
        <dbReference type="Pfam" id="PF10672"/>
    </source>
</evidence>
<organism evidence="6 7">
    <name type="scientific">Pseudoalteromonas gelatinilytica</name>
    <dbReference type="NCBI Taxonomy" id="1703256"/>
    <lineage>
        <taxon>Bacteria</taxon>
        <taxon>Pseudomonadati</taxon>
        <taxon>Pseudomonadota</taxon>
        <taxon>Gammaproteobacteria</taxon>
        <taxon>Alteromonadales</taxon>
        <taxon>Pseudoalteromonadaceae</taxon>
        <taxon>Pseudoalteromonas</taxon>
    </lineage>
</organism>
<keyword evidence="2 6" id="KW-0489">Methyltransferase</keyword>
<dbReference type="InterPro" id="IPR029063">
    <property type="entry name" value="SAM-dependent_MTases_sf"/>
</dbReference>
<accession>A0ABQ1U9B2</accession>
<dbReference type="InterPro" id="IPR019614">
    <property type="entry name" value="SAM-dep_methyl-trfase"/>
</dbReference>
<dbReference type="CDD" id="cd02440">
    <property type="entry name" value="AdoMet_MTases"/>
    <property type="match status" value="1"/>
</dbReference>
<sequence>MMTNDFSAILNALAEAPLAANELCRVFHGRGHSVAELSHINVDFYPPALFLVSYEEIDEQILAQLTDTLWQWAQENAPKLVSALVYQQRSGINTRNALMFGELPQEHLVSENGIKFKVDLLSRQNTGIFPDMRRGREFVQANSKNAKVLNLFSYTCGFSVAAMQGGADQVINMDMNKGVLRTGKQNHQLNGFDQGVSYFPHDILKSFGKLKKSAPYELIIVDPPSFQKGSFILTKDYQKILRRLPELLNENTQLLLCANSPELSEQAFKDLITEHTQGAISFVERLAPTDGFVEVDSDRSLKALVYKTAN</sequence>
<keyword evidence="1" id="KW-0698">rRNA processing</keyword>
<proteinExistence type="predicted"/>
<keyword evidence="7" id="KW-1185">Reference proteome</keyword>